<dbReference type="Proteomes" id="UP000324222">
    <property type="component" value="Unassembled WGS sequence"/>
</dbReference>
<protein>
    <submittedName>
        <fullName evidence="1">Uncharacterized protein</fullName>
    </submittedName>
</protein>
<comment type="caution">
    <text evidence="1">The sequence shown here is derived from an EMBL/GenBank/DDBJ whole genome shotgun (WGS) entry which is preliminary data.</text>
</comment>
<evidence type="ECO:0000313" key="1">
    <source>
        <dbReference type="EMBL" id="MPC09438.1"/>
    </source>
</evidence>
<accession>A0A5B7CJY2</accession>
<reference evidence="1 2" key="1">
    <citation type="submission" date="2019-05" db="EMBL/GenBank/DDBJ databases">
        <title>Another draft genome of Portunus trituberculatus and its Hox gene families provides insights of decapod evolution.</title>
        <authorList>
            <person name="Jeong J.-H."/>
            <person name="Song I."/>
            <person name="Kim S."/>
            <person name="Choi T."/>
            <person name="Kim D."/>
            <person name="Ryu S."/>
            <person name="Kim W."/>
        </authorList>
    </citation>
    <scope>NUCLEOTIDE SEQUENCE [LARGE SCALE GENOMIC DNA]</scope>
    <source>
        <tissue evidence="1">Muscle</tissue>
    </source>
</reference>
<evidence type="ECO:0000313" key="2">
    <source>
        <dbReference type="Proteomes" id="UP000324222"/>
    </source>
</evidence>
<organism evidence="1 2">
    <name type="scientific">Portunus trituberculatus</name>
    <name type="common">Swimming crab</name>
    <name type="synonym">Neptunus trituberculatus</name>
    <dbReference type="NCBI Taxonomy" id="210409"/>
    <lineage>
        <taxon>Eukaryota</taxon>
        <taxon>Metazoa</taxon>
        <taxon>Ecdysozoa</taxon>
        <taxon>Arthropoda</taxon>
        <taxon>Crustacea</taxon>
        <taxon>Multicrustacea</taxon>
        <taxon>Malacostraca</taxon>
        <taxon>Eumalacostraca</taxon>
        <taxon>Eucarida</taxon>
        <taxon>Decapoda</taxon>
        <taxon>Pleocyemata</taxon>
        <taxon>Brachyura</taxon>
        <taxon>Eubrachyura</taxon>
        <taxon>Portunoidea</taxon>
        <taxon>Portunidae</taxon>
        <taxon>Portuninae</taxon>
        <taxon>Portunus</taxon>
    </lineage>
</organism>
<keyword evidence="2" id="KW-1185">Reference proteome</keyword>
<gene>
    <name evidence="1" type="ORF">E2C01_002050</name>
</gene>
<dbReference type="AlphaFoldDB" id="A0A5B7CJY2"/>
<dbReference type="EMBL" id="VSRR010000069">
    <property type="protein sequence ID" value="MPC09438.1"/>
    <property type="molecule type" value="Genomic_DNA"/>
</dbReference>
<name>A0A5B7CJY2_PORTR</name>
<sequence length="69" mass="7506">MFGKCHKCIREAILSLALASEDLSRRRRRCPSTAGSPPPPTPCMALHQYYSKAAVTSVPLHAMPTPEIG</sequence>
<proteinExistence type="predicted"/>